<protein>
    <recommendedName>
        <fullName evidence="5">WD40 repeat protein</fullName>
    </recommendedName>
</protein>
<accession>A0ABP7HGH3</accession>
<evidence type="ECO:0000313" key="4">
    <source>
        <dbReference type="Proteomes" id="UP001501624"/>
    </source>
</evidence>
<evidence type="ECO:0000256" key="2">
    <source>
        <dbReference type="SAM" id="Phobius"/>
    </source>
</evidence>
<name>A0ABP7HGH3_9PSEU</name>
<dbReference type="Gene3D" id="2.130.10.10">
    <property type="entry name" value="YVTN repeat-like/Quinoprotein amine dehydrogenase"/>
    <property type="match status" value="2"/>
</dbReference>
<keyword evidence="1" id="KW-0853">WD repeat</keyword>
<sequence length="1137" mass="120880">MTAIDLTIDALVAASVSTEDIERAGSQLYDHRNVLVNAIRAGVARDDAAALRALCYEKRAAHTILNDQAPPPAFFRAKALAGAPFEPRAHGTVHAARALAALGLVLVEGDADHLEVFRRWISCCGLEVPAAPITELPATVTSRHAETIRGLAERGDLDLLTLVWMLDLDGWLHPATGKGPVRRGPSTTVLLDLGDTGQRAVLTIARLPGFPAGLVPDPSVMALSSADEEFHSALREAWSAAGGHAGHTLLWSLSDRAGPVIRVTNRSLSLAFAVLLDETRRLGRGFLGVLTVRRLRPRTAIVGQLDPDNPDAAAPVSGYEAKLAAIDEQTRVILPRKNRVEAERANARYGHGAELAFVDTWKQAARTGRAVDRRRLLTIAVVALLLIVFGAFGLYRIADSRRGDEQRRAVAADLAARAITLRETDPSLSARLGLAAHRIDPANSRAVDALRDVLQANRNVVRTWQADPARVDSVAVNSTQHRIVTSGTENTTKVWDLTTGRLTGTLPRYAYQLVAAQEQAMAAAATYDGVALFDIGPGAPAELGLLPDAACTTSDSVVAFDFTHDDTTLDVVWKDGAVSRYDVVTRSETMCRPWQDVLAPLTFTQPLPTDKVVAADIVGTQTAADADEVVLVLTDNTVVSARLGGKDAHREVRADELTGDATLVAADAGMVAVATAQGVAVWQRGEHRLLTNPAGGFGFAPRVLADAHGHLLISGDTGTALVPLAVDGWAMPDGLATLSGGAATVAAISDRDLVAGGPAGRISVIADSSGELALGQNSRTTAITFTADNKILAAEVRAGARGTNTYGPVLIDPANPVDESDGAARLPRWTYGDDEPVLFYANATASTPGLVATAGQVYGRGGVLVWKTSDHTNPRPLQLPPPDEGDLRPEQRIIANVEFSGDGSLLVARHVSGQVGIWSTRDWSQLGTLDLKPGNPRMLVRGNLGIFVEGEDAAAEIVQFDLTTRQQLHRVPAPGAFRLAADRDGSRVVSMSRDGEVQLRNPDLTPAGEPWRVPNNGAQYWEIAMNGAGTLLAVPQGDQLAIYDVDTQTLAMPPFTAEGEDIIEVAWSPDDSLIAASPLPPQRGLKNAGGLRVWKTGGLDWTKQVCRWAGGGLSQADWNRYVGDTIPYLDLCAEAHP</sequence>
<feature type="transmembrane region" description="Helical" evidence="2">
    <location>
        <begin position="376"/>
        <end position="398"/>
    </location>
</feature>
<dbReference type="InterPro" id="IPR001680">
    <property type="entry name" value="WD40_rpt"/>
</dbReference>
<keyword evidence="2" id="KW-0472">Membrane</keyword>
<evidence type="ECO:0000313" key="3">
    <source>
        <dbReference type="EMBL" id="GAA3791238.1"/>
    </source>
</evidence>
<keyword evidence="2" id="KW-1133">Transmembrane helix</keyword>
<dbReference type="SUPFAM" id="SSF69322">
    <property type="entry name" value="Tricorn protease domain 2"/>
    <property type="match status" value="1"/>
</dbReference>
<reference evidence="4" key="1">
    <citation type="journal article" date="2019" name="Int. J. Syst. Evol. Microbiol.">
        <title>The Global Catalogue of Microorganisms (GCM) 10K type strain sequencing project: providing services to taxonomists for standard genome sequencing and annotation.</title>
        <authorList>
            <consortium name="The Broad Institute Genomics Platform"/>
            <consortium name="The Broad Institute Genome Sequencing Center for Infectious Disease"/>
            <person name="Wu L."/>
            <person name="Ma J."/>
        </authorList>
    </citation>
    <scope>NUCLEOTIDE SEQUENCE [LARGE SCALE GENOMIC DNA]</scope>
    <source>
        <strain evidence="4">JCM 17017</strain>
    </source>
</reference>
<organism evidence="3 4">
    <name type="scientific">Amycolatopsis tucumanensis</name>
    <dbReference type="NCBI Taxonomy" id="401106"/>
    <lineage>
        <taxon>Bacteria</taxon>
        <taxon>Bacillati</taxon>
        <taxon>Actinomycetota</taxon>
        <taxon>Actinomycetes</taxon>
        <taxon>Pseudonocardiales</taxon>
        <taxon>Pseudonocardiaceae</taxon>
        <taxon>Amycolatopsis</taxon>
    </lineage>
</organism>
<evidence type="ECO:0008006" key="5">
    <source>
        <dbReference type="Google" id="ProtNLM"/>
    </source>
</evidence>
<feature type="repeat" description="WD" evidence="1">
    <location>
        <begin position="464"/>
        <end position="505"/>
    </location>
</feature>
<dbReference type="EMBL" id="BAABCM010000001">
    <property type="protein sequence ID" value="GAA3791238.1"/>
    <property type="molecule type" value="Genomic_DNA"/>
</dbReference>
<dbReference type="InterPro" id="IPR015943">
    <property type="entry name" value="WD40/YVTN_repeat-like_dom_sf"/>
</dbReference>
<gene>
    <name evidence="3" type="ORF">GCM10022380_04700</name>
</gene>
<dbReference type="PROSITE" id="PS50082">
    <property type="entry name" value="WD_REPEATS_2"/>
    <property type="match status" value="1"/>
</dbReference>
<proteinExistence type="predicted"/>
<keyword evidence="4" id="KW-1185">Reference proteome</keyword>
<comment type="caution">
    <text evidence="3">The sequence shown here is derived from an EMBL/GenBank/DDBJ whole genome shotgun (WGS) entry which is preliminary data.</text>
</comment>
<evidence type="ECO:0000256" key="1">
    <source>
        <dbReference type="PROSITE-ProRule" id="PRU00221"/>
    </source>
</evidence>
<dbReference type="RefSeq" id="WP_237336700.1">
    <property type="nucleotide sequence ID" value="NZ_BAABCM010000001.1"/>
</dbReference>
<keyword evidence="2" id="KW-0812">Transmembrane</keyword>
<dbReference type="SMART" id="SM00320">
    <property type="entry name" value="WD40"/>
    <property type="match status" value="3"/>
</dbReference>
<dbReference type="Proteomes" id="UP001501624">
    <property type="component" value="Unassembled WGS sequence"/>
</dbReference>
<dbReference type="InterPro" id="IPR036322">
    <property type="entry name" value="WD40_repeat_dom_sf"/>
</dbReference>
<dbReference type="SUPFAM" id="SSF50978">
    <property type="entry name" value="WD40 repeat-like"/>
    <property type="match status" value="1"/>
</dbReference>